<dbReference type="Proteomes" id="UP000006038">
    <property type="component" value="Unassembled WGS sequence"/>
</dbReference>
<feature type="region of interest" description="Disordered" evidence="9">
    <location>
        <begin position="1"/>
        <end position="69"/>
    </location>
</feature>
<dbReference type="GO" id="GO:0004519">
    <property type="term" value="F:endonuclease activity"/>
    <property type="evidence" value="ECO:0007669"/>
    <property type="project" value="UniProtKB-KW"/>
</dbReference>
<evidence type="ECO:0000256" key="6">
    <source>
        <dbReference type="ARBA" id="ARBA00022801"/>
    </source>
</evidence>
<dbReference type="PANTHER" id="PTHR37984:SF5">
    <property type="entry name" value="PROTEIN NYNRIN-LIKE"/>
    <property type="match status" value="1"/>
</dbReference>
<dbReference type="Gene3D" id="1.10.340.70">
    <property type="match status" value="1"/>
</dbReference>
<dbReference type="FunFam" id="3.10.10.10:FF:000007">
    <property type="entry name" value="Retrovirus-related Pol polyprotein from transposon 17.6-like Protein"/>
    <property type="match status" value="1"/>
</dbReference>
<dbReference type="HOGENOM" id="CLU_303741_0_0_1"/>
<evidence type="ECO:0000313" key="11">
    <source>
        <dbReference type="EnsemblPlants" id="OB0052G10030.1"/>
    </source>
</evidence>
<dbReference type="InterPro" id="IPR043502">
    <property type="entry name" value="DNA/RNA_pol_sf"/>
</dbReference>
<keyword evidence="5" id="KW-0255">Endonuclease</keyword>
<evidence type="ECO:0000256" key="1">
    <source>
        <dbReference type="ARBA" id="ARBA00022670"/>
    </source>
</evidence>
<evidence type="ECO:0000313" key="12">
    <source>
        <dbReference type="Proteomes" id="UP000006038"/>
    </source>
</evidence>
<dbReference type="OMA" id="AHESAYS"/>
<dbReference type="InterPro" id="IPR041577">
    <property type="entry name" value="RT_RNaseH_2"/>
</dbReference>
<dbReference type="Pfam" id="PF17919">
    <property type="entry name" value="RT_RNaseH_2"/>
    <property type="match status" value="1"/>
</dbReference>
<keyword evidence="3" id="KW-0548">Nucleotidyltransferase</keyword>
<dbReference type="Gene3D" id="3.10.10.10">
    <property type="entry name" value="HIV Type 1 Reverse Transcriptase, subunit A, domain 1"/>
    <property type="match status" value="1"/>
</dbReference>
<keyword evidence="7" id="KW-0695">RNA-directed DNA polymerase</keyword>
<keyword evidence="12" id="KW-1185">Reference proteome</keyword>
<dbReference type="CDD" id="cd01647">
    <property type="entry name" value="RT_LTR"/>
    <property type="match status" value="1"/>
</dbReference>
<evidence type="ECO:0000256" key="9">
    <source>
        <dbReference type="SAM" id="MobiDB-lite"/>
    </source>
</evidence>
<dbReference type="InterPro" id="IPR041588">
    <property type="entry name" value="Integrase_H2C2"/>
</dbReference>
<dbReference type="PROSITE" id="PS50878">
    <property type="entry name" value="RT_POL"/>
    <property type="match status" value="1"/>
</dbReference>
<dbReference type="EnsemblPlants" id="OB0052G10030.1">
    <property type="protein sequence ID" value="OB0052G10030.1"/>
    <property type="gene ID" value="OB0052G10030"/>
</dbReference>
<dbReference type="CDD" id="cd00303">
    <property type="entry name" value="retropepsin_like"/>
    <property type="match status" value="1"/>
</dbReference>
<evidence type="ECO:0000256" key="4">
    <source>
        <dbReference type="ARBA" id="ARBA00022722"/>
    </source>
</evidence>
<keyword evidence="8" id="KW-0511">Multifunctional enzyme</keyword>
<keyword evidence="2" id="KW-0808">Transferase</keyword>
<dbReference type="PANTHER" id="PTHR37984">
    <property type="entry name" value="PROTEIN CBG26694"/>
    <property type="match status" value="1"/>
</dbReference>
<dbReference type="InterPro" id="IPR005162">
    <property type="entry name" value="Retrotrans_gag_dom"/>
</dbReference>
<dbReference type="GO" id="GO:0003964">
    <property type="term" value="F:RNA-directed DNA polymerase activity"/>
    <property type="evidence" value="ECO:0007669"/>
    <property type="project" value="UniProtKB-KW"/>
</dbReference>
<evidence type="ECO:0000256" key="7">
    <source>
        <dbReference type="ARBA" id="ARBA00022918"/>
    </source>
</evidence>
<dbReference type="STRING" id="4533.J3KUG7"/>
<dbReference type="Pfam" id="PF17921">
    <property type="entry name" value="Integrase_H2C2"/>
    <property type="match status" value="1"/>
</dbReference>
<dbReference type="FunFam" id="3.30.70.270:FF:000020">
    <property type="entry name" value="Transposon Tf2-6 polyprotein-like Protein"/>
    <property type="match status" value="1"/>
</dbReference>
<evidence type="ECO:0000259" key="10">
    <source>
        <dbReference type="PROSITE" id="PS50878"/>
    </source>
</evidence>
<dbReference type="InterPro" id="IPR050951">
    <property type="entry name" value="Retrovirus_Pol_polyprotein"/>
</dbReference>
<reference evidence="11" key="1">
    <citation type="submission" date="2015-06" db="UniProtKB">
        <authorList>
            <consortium name="EnsemblPlants"/>
        </authorList>
    </citation>
    <scope>IDENTIFICATION</scope>
</reference>
<proteinExistence type="predicted"/>
<feature type="domain" description="Reverse transcriptase" evidence="10">
    <location>
        <begin position="441"/>
        <end position="620"/>
    </location>
</feature>
<dbReference type="Pfam" id="PF00078">
    <property type="entry name" value="RVT_1"/>
    <property type="match status" value="1"/>
</dbReference>
<dbReference type="eggNOG" id="KOG0017">
    <property type="taxonomic scope" value="Eukaryota"/>
</dbReference>
<dbReference type="GO" id="GO:0006508">
    <property type="term" value="P:proteolysis"/>
    <property type="evidence" value="ECO:0007669"/>
    <property type="project" value="UniProtKB-KW"/>
</dbReference>
<evidence type="ECO:0000256" key="8">
    <source>
        <dbReference type="ARBA" id="ARBA00023268"/>
    </source>
</evidence>
<protein>
    <recommendedName>
        <fullName evidence="10">Reverse transcriptase domain-containing protein</fullName>
    </recommendedName>
</protein>
<dbReference type="SUPFAM" id="SSF56672">
    <property type="entry name" value="DNA/RNA polymerases"/>
    <property type="match status" value="1"/>
</dbReference>
<dbReference type="Gene3D" id="3.30.70.270">
    <property type="match status" value="2"/>
</dbReference>
<evidence type="ECO:0000256" key="5">
    <source>
        <dbReference type="ARBA" id="ARBA00022759"/>
    </source>
</evidence>
<dbReference type="Pfam" id="PF03732">
    <property type="entry name" value="Retrotrans_gag"/>
    <property type="match status" value="1"/>
</dbReference>
<keyword evidence="4" id="KW-0540">Nuclease</keyword>
<keyword evidence="1" id="KW-0645">Protease</keyword>
<dbReference type="GO" id="GO:0008233">
    <property type="term" value="F:peptidase activity"/>
    <property type="evidence" value="ECO:0007669"/>
    <property type="project" value="UniProtKB-KW"/>
</dbReference>
<dbReference type="InterPro" id="IPR000477">
    <property type="entry name" value="RT_dom"/>
</dbReference>
<dbReference type="Pfam" id="PF08284">
    <property type="entry name" value="RVP_2"/>
    <property type="match status" value="1"/>
</dbReference>
<evidence type="ECO:0000256" key="2">
    <source>
        <dbReference type="ARBA" id="ARBA00022679"/>
    </source>
</evidence>
<name>J3KUG7_ORYBR</name>
<dbReference type="Gramene" id="OB0052G10030.1">
    <property type="protein sequence ID" value="OB0052G10030.1"/>
    <property type="gene ID" value="OB0052G10030"/>
</dbReference>
<dbReference type="AlphaFoldDB" id="J3KUG7"/>
<feature type="compositionally biased region" description="Pro residues" evidence="9">
    <location>
        <begin position="57"/>
        <end position="66"/>
    </location>
</feature>
<dbReference type="InterPro" id="IPR043128">
    <property type="entry name" value="Rev_trsase/Diguanyl_cyclase"/>
</dbReference>
<keyword evidence="6" id="KW-0378">Hydrolase</keyword>
<organism evidence="11">
    <name type="scientific">Oryza brachyantha</name>
    <name type="common">malo sina</name>
    <dbReference type="NCBI Taxonomy" id="4533"/>
    <lineage>
        <taxon>Eukaryota</taxon>
        <taxon>Viridiplantae</taxon>
        <taxon>Streptophyta</taxon>
        <taxon>Embryophyta</taxon>
        <taxon>Tracheophyta</taxon>
        <taxon>Spermatophyta</taxon>
        <taxon>Magnoliopsida</taxon>
        <taxon>Liliopsida</taxon>
        <taxon>Poales</taxon>
        <taxon>Poaceae</taxon>
        <taxon>BOP clade</taxon>
        <taxon>Oryzoideae</taxon>
        <taxon>Oryzeae</taxon>
        <taxon>Oryzinae</taxon>
        <taxon>Oryza</taxon>
    </lineage>
</organism>
<evidence type="ECO:0000256" key="3">
    <source>
        <dbReference type="ARBA" id="ARBA00022695"/>
    </source>
</evidence>
<accession>J3KUG7</accession>
<sequence length="980" mass="112612">MAGRSRHNTRIPTRFEEEEESSFPHNDTREEPELVQDPESEGMHTSSHEPRATTSRTPPPPPPPPLNHQDLLALQTQILQSIAQNLAALNQPRHAPDGCSKLNEFLRTRPPELSHTSEPVEADDWLKDVARKLELVQCTLREKALYTAYQLEGPTTDWWNNYRIAHPDPTAIDWTEFTKAFWAAYVPKSTIDIKTEEFNNLKQDNSTLNEYLSKFNHFARYAPNEVDTRKKKICKFLKGMNVGIKIQLVAHDFPTFQQMVNRGLIVEETQREEDALWKRKAAQLRLLHHGAPRPKINHLAQYNRLMPPPSHGFQARPMLPRPLAPVQSRVYSGNTGSNITASHAPLRNPLGATRASHSFISRSFVEKNGLRTKSLEVPMLIQSPGKEVRAYRACPKINLVIEGVSFIASPILLESQGLDLILAMDWLSRYKEVKKQIEELEEKRFIRPSTSPWGAPVLLVEKKDKTKRMCVDYRALTEVTIKNKYPLPRINDLFDQLQGPKVFSKIDLRSRYHQLKIRPEDIPKTAFSTRYGLYEYTVMSFGLTNALAYFMNLMNKVFMDYLDKFVVVFIDDILIYSKSQQDHAGHLRLVLGRLREHQLYAKFSKCEFWLDRVGFLGHVISANGVEVDSSKVRDVLSWETPTTPTEIRSFLGLAGYYRRFIEGFSQIAKPMIELLKKEPKFEWTSSCERSSQELKKRLTTSPVLTLPDIQQDFGIYCAASRQGLGRVLMPNGKVVAYTTRKLKPHELNYATHDLELAAIEKQMWSLMLWSRKVHGNALTLLPYQPKLCEILERFRLNIIKPGTLATLVVQPTLEKQISEAQSDDQEIHMIKEFIKQEKALGYLEDPKGVVWLGRRICVPNKNEISDLILQEAHESAYSIHPGSTKMYEDIKTHYWWPSMKRDVAEYVAMCDIYEHVKAKHQKPAGLLQPLKVPEWKWEEIGMDLITGFPKTASGFDSVWVIVARLTKVVHFISVKTTYVG</sequence>